<dbReference type="PANTHER" id="PTHR36432">
    <property type="match status" value="1"/>
</dbReference>
<gene>
    <name evidence="2" type="ORF">IAQ67_14280</name>
</gene>
<dbReference type="PANTHER" id="PTHR36432:SF4">
    <property type="entry name" value="TRANSITION STATE REGULATOR ABH-RELATED"/>
    <property type="match status" value="1"/>
</dbReference>
<keyword evidence="2" id="KW-0238">DNA-binding</keyword>
<dbReference type="SUPFAM" id="SSF89447">
    <property type="entry name" value="AbrB/MazE/MraZ-like"/>
    <property type="match status" value="1"/>
</dbReference>
<organism evidence="2 3">
    <name type="scientific">Paenibacillus peoriae</name>
    <dbReference type="NCBI Taxonomy" id="59893"/>
    <lineage>
        <taxon>Bacteria</taxon>
        <taxon>Bacillati</taxon>
        <taxon>Bacillota</taxon>
        <taxon>Bacilli</taxon>
        <taxon>Bacillales</taxon>
        <taxon>Paenibacillaceae</taxon>
        <taxon>Paenibacillus</taxon>
    </lineage>
</organism>
<dbReference type="RefSeq" id="WP_190297006.1">
    <property type="nucleotide sequence ID" value="NZ_CP061172.1"/>
</dbReference>
<dbReference type="EMBL" id="CP061172">
    <property type="protein sequence ID" value="QNR65095.1"/>
    <property type="molecule type" value="Genomic_DNA"/>
</dbReference>
<dbReference type="InterPro" id="IPR037914">
    <property type="entry name" value="SpoVT-AbrB_sf"/>
</dbReference>
<accession>A0A7H0Y1Y7</accession>
<dbReference type="Gene3D" id="2.10.260.10">
    <property type="match status" value="1"/>
</dbReference>
<evidence type="ECO:0000313" key="3">
    <source>
        <dbReference type="Proteomes" id="UP000516384"/>
    </source>
</evidence>
<feature type="domain" description="SpoVT-AbrB" evidence="1">
    <location>
        <begin position="10"/>
        <end position="39"/>
    </location>
</feature>
<dbReference type="InterPro" id="IPR052731">
    <property type="entry name" value="B_subtilis_Trans_State_Reg"/>
</dbReference>
<dbReference type="Pfam" id="PF04014">
    <property type="entry name" value="MazE_antitoxin"/>
    <property type="match status" value="1"/>
</dbReference>
<dbReference type="InterPro" id="IPR007159">
    <property type="entry name" value="SpoVT-AbrB_dom"/>
</dbReference>
<reference evidence="2 3" key="1">
    <citation type="submission" date="2020-09" db="EMBL/GenBank/DDBJ databases">
        <title>Characterization of Paenibacillus peoriae strain ZF390 with broad-spectrum antimicrobial activity as a potential biocontrol agent.</title>
        <authorList>
            <person name="Li L."/>
            <person name="Zhao Y."/>
            <person name="Li B."/>
            <person name="Xie X."/>
        </authorList>
    </citation>
    <scope>NUCLEOTIDE SEQUENCE [LARGE SCALE GENOMIC DNA]</scope>
    <source>
        <strain evidence="2 3">ZF390</strain>
    </source>
</reference>
<evidence type="ECO:0000313" key="2">
    <source>
        <dbReference type="EMBL" id="QNR65095.1"/>
    </source>
</evidence>
<dbReference type="NCBIfam" id="TIGR01439">
    <property type="entry name" value="lp_hng_hel_AbrB"/>
    <property type="match status" value="1"/>
</dbReference>
<dbReference type="GO" id="GO:0003677">
    <property type="term" value="F:DNA binding"/>
    <property type="evidence" value="ECO:0007669"/>
    <property type="project" value="UniProtKB-KW"/>
</dbReference>
<protein>
    <submittedName>
        <fullName evidence="2">AbrB/MazE/SpoVT family DNA-binding domain-containing protein</fullName>
    </submittedName>
</protein>
<dbReference type="Proteomes" id="UP000516384">
    <property type="component" value="Chromosome"/>
</dbReference>
<evidence type="ECO:0000259" key="1">
    <source>
        <dbReference type="Pfam" id="PF04014"/>
    </source>
</evidence>
<dbReference type="AlphaFoldDB" id="A0A7H0Y1Y7"/>
<sequence>MKNTGMVRPLDSLGRMVIPKEIRFTVDIDAGDALEFFIDAESKFMSAQKYCGVSCKLCSSPDELSYFKGSLLCKTCMINLKENIGVSKIPVAKGLKNIEKRAYKASDQMLEQLRELIRKYPNAKLREYAKWLQVSKGRISQLKKLL</sequence>
<proteinExistence type="predicted"/>
<name>A0A7H0Y1Y7_9BACL</name>